<dbReference type="Gene3D" id="3.90.190.10">
    <property type="entry name" value="Protein tyrosine phosphatase superfamily"/>
    <property type="match status" value="1"/>
</dbReference>
<dbReference type="AlphaFoldDB" id="A0AAV6UV91"/>
<dbReference type="PANTHER" id="PTHR23339">
    <property type="entry name" value="TYROSINE SPECIFIC PROTEIN PHOSPHATASE AND DUAL SPECIFICITY PROTEIN PHOSPHATASE"/>
    <property type="match status" value="1"/>
</dbReference>
<evidence type="ECO:0000313" key="3">
    <source>
        <dbReference type="EMBL" id="KAG8187727.1"/>
    </source>
</evidence>
<reference evidence="3 4" key="1">
    <citation type="journal article" date="2022" name="Nat. Ecol. Evol.">
        <title>A masculinizing supergene underlies an exaggerated male reproductive morph in a spider.</title>
        <authorList>
            <person name="Hendrickx F."/>
            <person name="De Corte Z."/>
            <person name="Sonet G."/>
            <person name="Van Belleghem S.M."/>
            <person name="Kostlbacher S."/>
            <person name="Vangestel C."/>
        </authorList>
    </citation>
    <scope>NUCLEOTIDE SEQUENCE [LARGE SCALE GENOMIC DNA]</scope>
    <source>
        <strain evidence="3">W744_W776</strain>
    </source>
</reference>
<feature type="region of interest" description="Disordered" evidence="1">
    <location>
        <begin position="361"/>
        <end position="525"/>
    </location>
</feature>
<dbReference type="InterPro" id="IPR003595">
    <property type="entry name" value="Tyr_Pase_cat"/>
</dbReference>
<evidence type="ECO:0000259" key="2">
    <source>
        <dbReference type="PROSITE" id="PS50056"/>
    </source>
</evidence>
<feature type="compositionally biased region" description="Acidic residues" evidence="1">
    <location>
        <begin position="463"/>
        <end position="476"/>
    </location>
</feature>
<dbReference type="InterPro" id="IPR050561">
    <property type="entry name" value="PTP"/>
</dbReference>
<organism evidence="3 4">
    <name type="scientific">Oedothorax gibbosus</name>
    <dbReference type="NCBI Taxonomy" id="931172"/>
    <lineage>
        <taxon>Eukaryota</taxon>
        <taxon>Metazoa</taxon>
        <taxon>Ecdysozoa</taxon>
        <taxon>Arthropoda</taxon>
        <taxon>Chelicerata</taxon>
        <taxon>Arachnida</taxon>
        <taxon>Araneae</taxon>
        <taxon>Araneomorphae</taxon>
        <taxon>Entelegynae</taxon>
        <taxon>Araneoidea</taxon>
        <taxon>Linyphiidae</taxon>
        <taxon>Erigoninae</taxon>
        <taxon>Oedothorax</taxon>
    </lineage>
</organism>
<name>A0AAV6UV91_9ARAC</name>
<sequence>MSSEPKCDLADLKPVKFSGSHSLALGTLPQVQYGLFSEKLRQNASKGFHCSVFCSGRKCRYEGTAFWNKDDMPVMGTFSTWITDDIVTMSRPSTETIDKYKIIKQFREFGIKSLINLQQRGEHSSCGVRLEPSGFTYDPQVFMENKSKLIKYYFKHCLCRRKDFGSVPKTTLLDMVKVLSFALSEGKVAIHSHAGLGRAGVLVACYLVYSLRCKPTDAVEYVRNKRPGAIQTKSHVESVQAFAQFVVPMFIVFANVIPRDNYKMSLNAYLKRQRYLLHGFEGRLLKHVPKPVFLFCERLLSLMDEDRFCRPLDPDDLYSPDKFLQFLSSRCRLQLRLQFSRSKFSDSNEWAIKVANGGVRREHDVGGETRHCAPPSPPNGMDEGRAFWDSPDSMSSQEERSQHQALLNHIGGFRSHFETEDDGGRLSEDEETGKEPEMEYSDEKGSSKDASAAKKYREGEENVKEEEDNKEENDAVDTDHANANPPEDADNINDDFDVEANDDDEDNDEDDEENEAEDDDPLEDLNSEECNAIIDSVLQETCPSEQNTPMINGLQKKRDIFANKDTKGCSTLSMEEEPAKKPLTNTAVINALLADHYTMDTEFTNKLRKYQRMLNNRSSAWEKIAKEMDPLLLSALLWSWLEQLREPVLSKNDLSIIVIRSEKTMEILQKLDNGTRYTTEYLVRFIARLHPKSSIIRTDLIRRLLASLTHQALGIQGTLRPMGRDWGKLRQGTARELTVFIDRLYEMCAGDYAAEKPLFS</sequence>
<gene>
    <name evidence="3" type="ORF">JTE90_015597</name>
</gene>
<protein>
    <recommendedName>
        <fullName evidence="2">Tyrosine specific protein phosphatases domain-containing protein</fullName>
    </recommendedName>
</protein>
<feature type="compositionally biased region" description="Basic and acidic residues" evidence="1">
    <location>
        <begin position="415"/>
        <end position="462"/>
    </location>
</feature>
<dbReference type="EMBL" id="JAFNEN010000261">
    <property type="protein sequence ID" value="KAG8187727.1"/>
    <property type="molecule type" value="Genomic_DNA"/>
</dbReference>
<dbReference type="Proteomes" id="UP000827092">
    <property type="component" value="Unassembled WGS sequence"/>
</dbReference>
<dbReference type="InterPro" id="IPR029021">
    <property type="entry name" value="Prot-tyrosine_phosphatase-like"/>
</dbReference>
<feature type="domain" description="Tyrosine specific protein phosphatases" evidence="2">
    <location>
        <begin position="170"/>
        <end position="237"/>
    </location>
</feature>
<accession>A0AAV6UV91</accession>
<dbReference type="InterPro" id="IPR000340">
    <property type="entry name" value="Dual-sp_phosphatase_cat-dom"/>
</dbReference>
<dbReference type="SUPFAM" id="SSF52799">
    <property type="entry name" value="(Phosphotyrosine protein) phosphatases II"/>
    <property type="match status" value="1"/>
</dbReference>
<dbReference type="SMART" id="SM00404">
    <property type="entry name" value="PTPc_motif"/>
    <property type="match status" value="1"/>
</dbReference>
<keyword evidence="4" id="KW-1185">Reference proteome</keyword>
<feature type="compositionally biased region" description="Basic and acidic residues" evidence="1">
    <location>
        <begin position="361"/>
        <end position="371"/>
    </location>
</feature>
<dbReference type="FunFam" id="3.90.190.10:FF:000157">
    <property type="entry name" value="Protein-tyrosine phosphatase"/>
    <property type="match status" value="1"/>
</dbReference>
<evidence type="ECO:0000256" key="1">
    <source>
        <dbReference type="SAM" id="MobiDB-lite"/>
    </source>
</evidence>
<dbReference type="Pfam" id="PF00782">
    <property type="entry name" value="DSPc"/>
    <property type="match status" value="1"/>
</dbReference>
<feature type="compositionally biased region" description="Acidic residues" evidence="1">
    <location>
        <begin position="487"/>
        <end position="525"/>
    </location>
</feature>
<proteinExistence type="predicted"/>
<evidence type="ECO:0000313" key="4">
    <source>
        <dbReference type="Proteomes" id="UP000827092"/>
    </source>
</evidence>
<dbReference type="PROSITE" id="PS50056">
    <property type="entry name" value="TYR_PHOSPHATASE_2"/>
    <property type="match status" value="1"/>
</dbReference>
<dbReference type="InterPro" id="IPR000387">
    <property type="entry name" value="Tyr_Pase_dom"/>
</dbReference>
<comment type="caution">
    <text evidence="3">The sequence shown here is derived from an EMBL/GenBank/DDBJ whole genome shotgun (WGS) entry which is preliminary data.</text>
</comment>